<protein>
    <submittedName>
        <fullName evidence="2">Uncharacterized protein</fullName>
    </submittedName>
</protein>
<sequence length="107" mass="12398">NFESNVHYEENYHQQQTEQHLQLKHHPDQWQRDCHLNQTPEIRKSFKGPPVIFTHCSTSSVTQQDEDNQVCEGSSVTVLDNNFFSQYGVNFQPQISDQLSGTSSNVF</sequence>
<evidence type="ECO:0000313" key="3">
    <source>
        <dbReference type="Proteomes" id="UP001445076"/>
    </source>
</evidence>
<feature type="compositionally biased region" description="Basic and acidic residues" evidence="1">
    <location>
        <begin position="1"/>
        <end position="12"/>
    </location>
</feature>
<gene>
    <name evidence="2" type="ORF">OTU49_002503</name>
</gene>
<feature type="region of interest" description="Disordered" evidence="1">
    <location>
        <begin position="1"/>
        <end position="25"/>
    </location>
</feature>
<evidence type="ECO:0000256" key="1">
    <source>
        <dbReference type="SAM" id="MobiDB-lite"/>
    </source>
</evidence>
<name>A0AAW0X9G9_CHEQU</name>
<reference evidence="2 3" key="1">
    <citation type="journal article" date="2024" name="BMC Genomics">
        <title>Genome assembly of redclaw crayfish (Cherax quadricarinatus) provides insights into its immune adaptation and hypoxia tolerance.</title>
        <authorList>
            <person name="Liu Z."/>
            <person name="Zheng J."/>
            <person name="Li H."/>
            <person name="Fang K."/>
            <person name="Wang S."/>
            <person name="He J."/>
            <person name="Zhou D."/>
            <person name="Weng S."/>
            <person name="Chi M."/>
            <person name="Gu Z."/>
            <person name="He J."/>
            <person name="Li F."/>
            <person name="Wang M."/>
        </authorList>
    </citation>
    <scope>NUCLEOTIDE SEQUENCE [LARGE SCALE GENOMIC DNA]</scope>
    <source>
        <strain evidence="2">ZL_2023a</strain>
    </source>
</reference>
<dbReference type="EMBL" id="JARKIK010000031">
    <property type="protein sequence ID" value="KAK8741120.1"/>
    <property type="molecule type" value="Genomic_DNA"/>
</dbReference>
<dbReference type="AlphaFoldDB" id="A0AAW0X9G9"/>
<organism evidence="2 3">
    <name type="scientific">Cherax quadricarinatus</name>
    <name type="common">Australian red claw crayfish</name>
    <dbReference type="NCBI Taxonomy" id="27406"/>
    <lineage>
        <taxon>Eukaryota</taxon>
        <taxon>Metazoa</taxon>
        <taxon>Ecdysozoa</taxon>
        <taxon>Arthropoda</taxon>
        <taxon>Crustacea</taxon>
        <taxon>Multicrustacea</taxon>
        <taxon>Malacostraca</taxon>
        <taxon>Eumalacostraca</taxon>
        <taxon>Eucarida</taxon>
        <taxon>Decapoda</taxon>
        <taxon>Pleocyemata</taxon>
        <taxon>Astacidea</taxon>
        <taxon>Parastacoidea</taxon>
        <taxon>Parastacidae</taxon>
        <taxon>Cherax</taxon>
    </lineage>
</organism>
<evidence type="ECO:0000313" key="2">
    <source>
        <dbReference type="EMBL" id="KAK8741120.1"/>
    </source>
</evidence>
<proteinExistence type="predicted"/>
<comment type="caution">
    <text evidence="2">The sequence shown here is derived from an EMBL/GenBank/DDBJ whole genome shotgun (WGS) entry which is preliminary data.</text>
</comment>
<keyword evidence="3" id="KW-1185">Reference proteome</keyword>
<dbReference type="Proteomes" id="UP001445076">
    <property type="component" value="Unassembled WGS sequence"/>
</dbReference>
<feature type="non-terminal residue" evidence="2">
    <location>
        <position position="1"/>
    </location>
</feature>
<accession>A0AAW0X9G9</accession>